<sequence>MAAPAREAGGHHLVLVRTPQGPLEQDPYRLALASLNTASALTLRHLPVLSTSFSNKDELVDVVLRVQKDGREAYDGVIMTSARSVEAWSTAQTTLTSSPPSVNLPTPSIPFFVVGNPTRTNLARVPVPPPPDLVFGAEESGTGEKLASFILQHFTASSEVPTLPRRRRRLLYLTGDKNRDTVPRILEEGGVELETLQVYATTRAPGFEADLDRILSEVENGDGLVWMVLYSPSGSKECLAELRQRGLVHSASVHAPFLEDERIPVHAVADKPEPEALVLAVLDATAAEEERRYAQ</sequence>
<dbReference type="AlphaFoldDB" id="A0A511KQA2"/>
<feature type="domain" description="Tetrapyrrole biosynthesis uroporphyrinogen III synthase" evidence="1">
    <location>
        <begin position="45"/>
        <end position="278"/>
    </location>
</feature>
<dbReference type="OrthoDB" id="5595751at2759"/>
<reference evidence="2 3" key="1">
    <citation type="submission" date="2019-07" db="EMBL/GenBank/DDBJ databases">
        <title>Rhodotorula toruloides NBRC10032 genome sequencing.</title>
        <authorList>
            <person name="Shida Y."/>
            <person name="Takaku H."/>
            <person name="Ogasawara W."/>
            <person name="Mori K."/>
        </authorList>
    </citation>
    <scope>NUCLEOTIDE SEQUENCE [LARGE SCALE GENOMIC DNA]</scope>
    <source>
        <strain evidence="2 3">NBRC10032</strain>
    </source>
</reference>
<dbReference type="EMBL" id="BJWK01000022">
    <property type="protein sequence ID" value="GEM12550.1"/>
    <property type="molecule type" value="Genomic_DNA"/>
</dbReference>
<gene>
    <name evidence="2" type="ORF">Rt10032_c22g6567</name>
</gene>
<comment type="caution">
    <text evidence="2">The sequence shown here is derived from an EMBL/GenBank/DDBJ whole genome shotgun (WGS) entry which is preliminary data.</text>
</comment>
<dbReference type="Pfam" id="PF02602">
    <property type="entry name" value="HEM4"/>
    <property type="match status" value="1"/>
</dbReference>
<dbReference type="InterPro" id="IPR003754">
    <property type="entry name" value="4pyrrol_synth_uPrphyn_synth"/>
</dbReference>
<protein>
    <submittedName>
        <fullName evidence="2">Uroporphyrinogen-III synthase</fullName>
    </submittedName>
</protein>
<dbReference type="GO" id="GO:0005829">
    <property type="term" value="C:cytosol"/>
    <property type="evidence" value="ECO:0007669"/>
    <property type="project" value="TreeGrafter"/>
</dbReference>
<dbReference type="SUPFAM" id="SSF69618">
    <property type="entry name" value="HemD-like"/>
    <property type="match status" value="1"/>
</dbReference>
<dbReference type="GO" id="GO:0006780">
    <property type="term" value="P:uroporphyrinogen III biosynthetic process"/>
    <property type="evidence" value="ECO:0007669"/>
    <property type="project" value="InterPro"/>
</dbReference>
<dbReference type="InterPro" id="IPR036108">
    <property type="entry name" value="4pyrrol_syn_uPrphyn_synt_sf"/>
</dbReference>
<name>A0A511KQA2_RHOTO</name>
<evidence type="ECO:0000313" key="3">
    <source>
        <dbReference type="Proteomes" id="UP000321518"/>
    </source>
</evidence>
<dbReference type="UniPathway" id="UPA00251">
    <property type="reaction ID" value="UER00320"/>
</dbReference>
<dbReference type="GO" id="GO:0004852">
    <property type="term" value="F:uroporphyrinogen-III synthase activity"/>
    <property type="evidence" value="ECO:0007669"/>
    <property type="project" value="InterPro"/>
</dbReference>
<dbReference type="PANTHER" id="PTHR12390">
    <property type="entry name" value="UROPORPHYRINOGEN III SYNTHASE"/>
    <property type="match status" value="1"/>
</dbReference>
<dbReference type="PANTHER" id="PTHR12390:SF0">
    <property type="entry name" value="UROPORPHYRINOGEN-III SYNTHASE"/>
    <property type="match status" value="1"/>
</dbReference>
<accession>A0A511KQA2</accession>
<evidence type="ECO:0000259" key="1">
    <source>
        <dbReference type="Pfam" id="PF02602"/>
    </source>
</evidence>
<dbReference type="InterPro" id="IPR039793">
    <property type="entry name" value="UROS/Hem4"/>
</dbReference>
<organism evidence="2 3">
    <name type="scientific">Rhodotorula toruloides</name>
    <name type="common">Yeast</name>
    <name type="synonym">Rhodosporidium toruloides</name>
    <dbReference type="NCBI Taxonomy" id="5286"/>
    <lineage>
        <taxon>Eukaryota</taxon>
        <taxon>Fungi</taxon>
        <taxon>Dikarya</taxon>
        <taxon>Basidiomycota</taxon>
        <taxon>Pucciniomycotina</taxon>
        <taxon>Microbotryomycetes</taxon>
        <taxon>Sporidiobolales</taxon>
        <taxon>Sporidiobolaceae</taxon>
        <taxon>Rhodotorula</taxon>
    </lineage>
</organism>
<proteinExistence type="predicted"/>
<dbReference type="GO" id="GO:0006782">
    <property type="term" value="P:protoporphyrinogen IX biosynthetic process"/>
    <property type="evidence" value="ECO:0007669"/>
    <property type="project" value="UniProtKB-UniPathway"/>
</dbReference>
<dbReference type="Proteomes" id="UP000321518">
    <property type="component" value="Unassembled WGS sequence"/>
</dbReference>
<dbReference type="Gene3D" id="3.40.50.10090">
    <property type="match status" value="2"/>
</dbReference>
<evidence type="ECO:0000313" key="2">
    <source>
        <dbReference type="EMBL" id="GEM12550.1"/>
    </source>
</evidence>